<proteinExistence type="predicted"/>
<gene>
    <name evidence="2" type="ORF">APUU_21539S</name>
</gene>
<dbReference type="PANTHER" id="PTHR21054">
    <property type="entry name" value="ZINC METALLOPROTEINASE-RELATED"/>
    <property type="match status" value="1"/>
</dbReference>
<sequence>MTKRSANPSSPNPPKRRVKPTSVEKREFKVTNLTDGEQVHQTCIAIHGECQIFDYAYETNFVSVAVTDSFNKTQPVQNWPLHKGQWKALAMLVPGANKISLKLHHAGGIHDSVQLSLNYIPLLQLPPLHLAILVARDSPLLIDCPPSKYGAASTAHSGIDAAIAKFRMAAYMWQALTAEDLRQKGLGRRAFRLDEEWGVDTTIRAGHNGEDSTGSVPKVHIIRSEKTVAELRDPQVAQQNRRGRDRDALHGYFEAALLKSGAPFESKSRPVVAGMLLDSHYDAEHSLILGHAALGCHKPDGLSLGIFGSHLTYAWPRFLEEVPACLTDLGYPGDTVANDNGESSTASQACFIGQGAFLHEVGHAFGADHTTGIMARGYNKSWAMNFIEHENNDGLTNKAKWDLSDVLRFKLLPHFALPGDEYPVSSEFKNATISIEADSETHTGLADEGSEDSELDAILKISCKAGLALVKVQNGLNDPKEYNFVNEEGTYGPPSTMHINTTIEQFDRCQQLYITALGMNGKERIVSNAWKLLQQKPYIRIPGSDVVLRKQSVASDNFQEGDVDRFITWAVLLKYRSKKDGELYRATSIDLRVGCTMDGAVVHYEDGTHQNCGPARNEQQGGEHHFGGHASEDHDIPDGQTISEVVLSRTRKGWGSLSGIRMALSDGDEWGCLNEDWDEDDDESEQAEDEPVVTLQPGHDEEIVGFFGQSDRNSGFTHQFGILTAPKGVDLPDVVYDMPELNNL</sequence>
<evidence type="ECO:0000256" key="1">
    <source>
        <dbReference type="SAM" id="MobiDB-lite"/>
    </source>
</evidence>
<dbReference type="Pfam" id="PF12044">
    <property type="entry name" value="Metallopep"/>
    <property type="match status" value="1"/>
</dbReference>
<dbReference type="PANTHER" id="PTHR21054:SF2">
    <property type="entry name" value="MIP04191P"/>
    <property type="match status" value="1"/>
</dbReference>
<dbReference type="EMBL" id="AP024444">
    <property type="protein sequence ID" value="BCS21107.1"/>
    <property type="molecule type" value="Genomic_DNA"/>
</dbReference>
<feature type="region of interest" description="Disordered" evidence="1">
    <location>
        <begin position="1"/>
        <end position="22"/>
    </location>
</feature>
<protein>
    <recommendedName>
        <fullName evidence="4">Peptidase family-domain-containing protein</fullName>
    </recommendedName>
</protein>
<feature type="compositionally biased region" description="Basic and acidic residues" evidence="1">
    <location>
        <begin position="621"/>
        <end position="637"/>
    </location>
</feature>
<dbReference type="SUPFAM" id="SSF55486">
    <property type="entry name" value="Metalloproteases ('zincins'), catalytic domain"/>
    <property type="match status" value="1"/>
</dbReference>
<name>A0A7R7XGW1_9EURO</name>
<dbReference type="GO" id="GO:0005737">
    <property type="term" value="C:cytoplasm"/>
    <property type="evidence" value="ECO:0007669"/>
    <property type="project" value="TreeGrafter"/>
</dbReference>
<evidence type="ECO:0000313" key="3">
    <source>
        <dbReference type="Proteomes" id="UP000654913"/>
    </source>
</evidence>
<dbReference type="InterPro" id="IPR021917">
    <property type="entry name" value="Unchr_Zn-peptidase-like"/>
</dbReference>
<dbReference type="RefSeq" id="XP_041553301.1">
    <property type="nucleotide sequence ID" value="XM_041700302.1"/>
</dbReference>
<accession>A0A7R7XGW1</accession>
<dbReference type="AlphaFoldDB" id="A0A7R7XGW1"/>
<organism evidence="2 3">
    <name type="scientific">Aspergillus puulaauensis</name>
    <dbReference type="NCBI Taxonomy" id="1220207"/>
    <lineage>
        <taxon>Eukaryota</taxon>
        <taxon>Fungi</taxon>
        <taxon>Dikarya</taxon>
        <taxon>Ascomycota</taxon>
        <taxon>Pezizomycotina</taxon>
        <taxon>Eurotiomycetes</taxon>
        <taxon>Eurotiomycetidae</taxon>
        <taxon>Eurotiales</taxon>
        <taxon>Aspergillaceae</taxon>
        <taxon>Aspergillus</taxon>
    </lineage>
</organism>
<evidence type="ECO:0000313" key="2">
    <source>
        <dbReference type="EMBL" id="BCS21107.1"/>
    </source>
</evidence>
<dbReference type="InterPro" id="IPR053002">
    <property type="entry name" value="Metalloproteinase_M10B"/>
</dbReference>
<dbReference type="GeneID" id="64971112"/>
<dbReference type="OrthoDB" id="74460at2759"/>
<reference evidence="2" key="2">
    <citation type="submission" date="2021-02" db="EMBL/GenBank/DDBJ databases">
        <title>Aspergillus puulaauensis MK2 genome sequence.</title>
        <authorList>
            <person name="Futagami T."/>
            <person name="Mori K."/>
            <person name="Kadooka C."/>
            <person name="Tanaka T."/>
        </authorList>
    </citation>
    <scope>NUCLEOTIDE SEQUENCE</scope>
    <source>
        <strain evidence="2">MK2</strain>
    </source>
</reference>
<reference evidence="2" key="1">
    <citation type="submission" date="2021-01" db="EMBL/GenBank/DDBJ databases">
        <authorList>
            <consortium name="Aspergillus puulaauensis MK2 genome sequencing consortium"/>
            <person name="Kazuki M."/>
            <person name="Futagami T."/>
        </authorList>
    </citation>
    <scope>NUCLEOTIDE SEQUENCE</scope>
    <source>
        <strain evidence="2">MK2</strain>
    </source>
</reference>
<dbReference type="KEGG" id="apuu:APUU_21539S"/>
<dbReference type="Proteomes" id="UP000654913">
    <property type="component" value="Chromosome 2"/>
</dbReference>
<keyword evidence="3" id="KW-1185">Reference proteome</keyword>
<evidence type="ECO:0008006" key="4">
    <source>
        <dbReference type="Google" id="ProtNLM"/>
    </source>
</evidence>
<feature type="region of interest" description="Disordered" evidence="1">
    <location>
        <begin position="611"/>
        <end position="637"/>
    </location>
</feature>